<reference evidence="1 2" key="1">
    <citation type="submission" date="2018-04" db="EMBL/GenBank/DDBJ databases">
        <title>Genome of Nocardioides gansuensis WSJ-1.</title>
        <authorList>
            <person name="Wu S."/>
            <person name="Wang G."/>
        </authorList>
    </citation>
    <scope>NUCLEOTIDE SEQUENCE [LARGE SCALE GENOMIC DNA]</scope>
    <source>
        <strain evidence="1 2">WSJ-1</strain>
    </source>
</reference>
<dbReference type="Proteomes" id="UP000246018">
    <property type="component" value="Unassembled WGS sequence"/>
</dbReference>
<dbReference type="OrthoDB" id="3214389at2"/>
<gene>
    <name evidence="1" type="ORF">DDE18_16315</name>
</gene>
<comment type="caution">
    <text evidence="1">The sequence shown here is derived from an EMBL/GenBank/DDBJ whole genome shotgun (WGS) entry which is preliminary data.</text>
</comment>
<sequence length="112" mass="11727">MSTRVYVPLSLDVLRESLSTGAMPAGAERVVAADAEEESEYLALMTAADLSAELLGGAGRRVVVVAEVADPEGEIALTDVVAVHADAEPFTDPDEDLAWYAAQELPALVAQD</sequence>
<name>A0A2T8F788_9ACTN</name>
<dbReference type="Pfam" id="PF21853">
    <property type="entry name" value="DUF6912"/>
    <property type="match status" value="1"/>
</dbReference>
<dbReference type="AlphaFoldDB" id="A0A2T8F788"/>
<dbReference type="RefSeq" id="WP_116573340.1">
    <property type="nucleotide sequence ID" value="NZ_QDGZ01000007.1"/>
</dbReference>
<evidence type="ECO:0000313" key="2">
    <source>
        <dbReference type="Proteomes" id="UP000246018"/>
    </source>
</evidence>
<accession>A0A2T8F788</accession>
<organism evidence="1 2">
    <name type="scientific">Nocardioides gansuensis</name>
    <dbReference type="NCBI Taxonomy" id="2138300"/>
    <lineage>
        <taxon>Bacteria</taxon>
        <taxon>Bacillati</taxon>
        <taxon>Actinomycetota</taxon>
        <taxon>Actinomycetes</taxon>
        <taxon>Propionibacteriales</taxon>
        <taxon>Nocardioidaceae</taxon>
        <taxon>Nocardioides</taxon>
    </lineage>
</organism>
<proteinExistence type="predicted"/>
<evidence type="ECO:0000313" key="1">
    <source>
        <dbReference type="EMBL" id="PVG81573.1"/>
    </source>
</evidence>
<dbReference type="EMBL" id="QDGZ01000007">
    <property type="protein sequence ID" value="PVG81573.1"/>
    <property type="molecule type" value="Genomic_DNA"/>
</dbReference>
<keyword evidence="2" id="KW-1185">Reference proteome</keyword>
<protein>
    <submittedName>
        <fullName evidence="1">Uncharacterized protein</fullName>
    </submittedName>
</protein>
<dbReference type="InterPro" id="IPR054206">
    <property type="entry name" value="DUF6912"/>
</dbReference>